<dbReference type="EMBL" id="CP023563">
    <property type="protein sequence ID" value="ATG52036.1"/>
    <property type="molecule type" value="Genomic_DNA"/>
</dbReference>
<evidence type="ECO:0008006" key="4">
    <source>
        <dbReference type="Google" id="ProtNLM"/>
    </source>
</evidence>
<dbReference type="SUPFAM" id="SSF51161">
    <property type="entry name" value="Trimeric LpxA-like enzymes"/>
    <property type="match status" value="2"/>
</dbReference>
<feature type="region of interest" description="Disordered" evidence="1">
    <location>
        <begin position="1"/>
        <end position="75"/>
    </location>
</feature>
<evidence type="ECO:0000256" key="1">
    <source>
        <dbReference type="SAM" id="MobiDB-lite"/>
    </source>
</evidence>
<evidence type="ECO:0000313" key="2">
    <source>
        <dbReference type="EMBL" id="ATG52036.1"/>
    </source>
</evidence>
<sequence>MTGPRSAPARTSRTGRGWSKPSPWEGASRSGRTRPFRHAPRSETARCSVKRAPSVPSPASAATCRSRRTPSIGAQVTIDEGATVGEGSEIEDRAKVRHLVRIGEQATIGKSAELQAGTVIGDGSSIGSRSRLEGTFGDELKVGTRSRLLGGATWGHSAEIGEGVRVQVDQRSRFADGTDLADKASISDSYVRGELSMGDGATVAGGKESLSMLGDGVAIGAGASLNGAIRVRDGVEVGESAQLEGPARRNPESLPTELDADCEVLDRARIQPGARLGERTLVGSSTEVGTQVVTGAGTEIGSRAAVGDFSRLNGSVIGDGALIGHGVDTGHAAHVGEGVVVEDNAVIEPYARVEDEGYVPRGSVICESEA</sequence>
<feature type="compositionally biased region" description="Low complexity" evidence="1">
    <location>
        <begin position="52"/>
        <end position="62"/>
    </location>
</feature>
<dbReference type="Proteomes" id="UP000218165">
    <property type="component" value="Chromosome"/>
</dbReference>
<name>A0A291GPX0_9MICO</name>
<keyword evidence="3" id="KW-1185">Reference proteome</keyword>
<gene>
    <name evidence="2" type="ORF">CFK38_11275</name>
</gene>
<evidence type="ECO:0000313" key="3">
    <source>
        <dbReference type="Proteomes" id="UP000218165"/>
    </source>
</evidence>
<reference evidence="3" key="1">
    <citation type="submission" date="2017-09" db="EMBL/GenBank/DDBJ databases">
        <title>Brachybacterium sp. VM2412.</title>
        <authorList>
            <person name="Tak E.J."/>
            <person name="Bae J.-W."/>
        </authorList>
    </citation>
    <scope>NUCLEOTIDE SEQUENCE [LARGE SCALE GENOMIC DNA]</scope>
    <source>
        <strain evidence="3">VM2412</strain>
    </source>
</reference>
<proteinExistence type="predicted"/>
<dbReference type="PANTHER" id="PTHR43300">
    <property type="entry name" value="ACETYLTRANSFERASE"/>
    <property type="match status" value="1"/>
</dbReference>
<dbReference type="Gene3D" id="2.160.10.10">
    <property type="entry name" value="Hexapeptide repeat proteins"/>
    <property type="match status" value="2"/>
</dbReference>
<dbReference type="InterPro" id="IPR050179">
    <property type="entry name" value="Trans_hexapeptide_repeat"/>
</dbReference>
<dbReference type="KEGG" id="brz:CFK38_11275"/>
<dbReference type="InterPro" id="IPR011004">
    <property type="entry name" value="Trimer_LpxA-like_sf"/>
</dbReference>
<protein>
    <recommendedName>
        <fullName evidence="4">UDP-3-O-(3-hydroxymyristoyl)glucosamine N-acyltransferase</fullName>
    </recommendedName>
</protein>
<dbReference type="OrthoDB" id="9803036at2"/>
<organism evidence="2 3">
    <name type="scientific">Brachybacterium vulturis</name>
    <dbReference type="NCBI Taxonomy" id="2017484"/>
    <lineage>
        <taxon>Bacteria</taxon>
        <taxon>Bacillati</taxon>
        <taxon>Actinomycetota</taxon>
        <taxon>Actinomycetes</taxon>
        <taxon>Micrococcales</taxon>
        <taxon>Dermabacteraceae</taxon>
        <taxon>Brachybacterium</taxon>
    </lineage>
</organism>
<dbReference type="AlphaFoldDB" id="A0A291GPX0"/>
<accession>A0A291GPX0</accession>